<dbReference type="RefSeq" id="WP_166344536.1">
    <property type="nucleotide sequence ID" value="NZ_CP088280.1"/>
</dbReference>
<evidence type="ECO:0000313" key="2">
    <source>
        <dbReference type="EMBL" id="NYY88633.1"/>
    </source>
</evidence>
<comment type="similarity">
    <text evidence="1">Belongs to the UPF0065 (bug) family.</text>
</comment>
<dbReference type="EMBL" id="JACBFH010000001">
    <property type="protein sequence ID" value="NYY88633.1"/>
    <property type="molecule type" value="Genomic_DNA"/>
</dbReference>
<evidence type="ECO:0008006" key="5">
    <source>
        <dbReference type="Google" id="ProtNLM"/>
    </source>
</evidence>
<evidence type="ECO:0000256" key="1">
    <source>
        <dbReference type="ARBA" id="ARBA00006987"/>
    </source>
</evidence>
<dbReference type="InterPro" id="IPR042100">
    <property type="entry name" value="Bug_dom1"/>
</dbReference>
<reference evidence="3 4" key="3">
    <citation type="journal article" date="2022" name="Int. J. Syst. Evol. Microbiol.">
        <title>Strains of Bradyrhizobium barranii sp. nov. associated with legumes native to Canada are symbionts of soybeans and belong to different subspecies (subsp. barranii subsp. nov. and subsp. apii subsp. nov.) and symbiovars (sv. glycinearum and sv. septentrionale).</title>
        <authorList>
            <person name="Bromfield E.S.P."/>
            <person name="Cloutier S."/>
            <person name="Wasai-Hara S."/>
            <person name="Minamisawa K."/>
        </authorList>
    </citation>
    <scope>NUCLEOTIDE SEQUENCE [LARGE SCALE GENOMIC DNA]</scope>
    <source>
        <strain evidence="3 4">323S2</strain>
    </source>
</reference>
<dbReference type="InterPro" id="IPR005064">
    <property type="entry name" value="BUG"/>
</dbReference>
<dbReference type="Proteomes" id="UP000564836">
    <property type="component" value="Chromosome"/>
</dbReference>
<gene>
    <name evidence="3" type="ORF">G6321_00008995</name>
    <name evidence="2" type="ORF">G6321_09225</name>
</gene>
<evidence type="ECO:0000313" key="4">
    <source>
        <dbReference type="Proteomes" id="UP000564836"/>
    </source>
</evidence>
<dbReference type="EMBL" id="CP088280">
    <property type="protein sequence ID" value="UGX95264.1"/>
    <property type="molecule type" value="Genomic_DNA"/>
</dbReference>
<protein>
    <recommendedName>
        <fullName evidence="5">Tripartite tricarboxylate transporter family receptor</fullName>
    </recommendedName>
</protein>
<reference evidence="3 4" key="1">
    <citation type="journal article" date="2017" name="Syst. Appl. Microbiol.">
        <title>Soybeans inoculated with root zone soils of Canadian native legumes harbour diverse and novel Bradyrhizobium spp. that possess agricultural potential.</title>
        <authorList>
            <person name="Bromfield E.S.P."/>
            <person name="Cloutier S."/>
            <person name="Tambong J.T."/>
            <person name="Tran Thi T.V."/>
        </authorList>
    </citation>
    <scope>NUCLEOTIDE SEQUENCE [LARGE SCALE GENOMIC DNA]</scope>
    <source>
        <strain evidence="3 4">323S2</strain>
    </source>
</reference>
<dbReference type="AlphaFoldDB" id="A0A7Z0Q7G5"/>
<evidence type="ECO:0000313" key="3">
    <source>
        <dbReference type="EMBL" id="UGX95264.1"/>
    </source>
</evidence>
<reference evidence="2" key="2">
    <citation type="submission" date="2020-06" db="EMBL/GenBank/DDBJ databases">
        <title>Whole Genome Sequence of Bradyrhizobium sp. Strain 323S2.</title>
        <authorList>
            <person name="Bromfield E.S.P."/>
        </authorList>
    </citation>
    <scope>NUCLEOTIDE SEQUENCE [LARGE SCALE GENOMIC DNA]</scope>
    <source>
        <strain evidence="2">323S2</strain>
    </source>
</reference>
<name>A0A7Z0Q7G5_9BRAD</name>
<dbReference type="PANTHER" id="PTHR42928:SF5">
    <property type="entry name" value="BLR1237 PROTEIN"/>
    <property type="match status" value="1"/>
</dbReference>
<accession>A0A7Z0Q7G5</accession>
<dbReference type="PANTHER" id="PTHR42928">
    <property type="entry name" value="TRICARBOXYLATE-BINDING PROTEIN"/>
    <property type="match status" value="1"/>
</dbReference>
<sequence>MTVRPMRSLLCGLAAVFFVWMAGGQAKCQNFPNRPMKLVVPYPAGGPTDLLGRAVAEYLTQELRQPVIVDNKPGAQGIRNYDIASGKSSDSCP</sequence>
<proteinExistence type="inferred from homology"/>
<organism evidence="2">
    <name type="scientific">Bradyrhizobium barranii subsp. barranii</name>
    <dbReference type="NCBI Taxonomy" id="2823807"/>
    <lineage>
        <taxon>Bacteria</taxon>
        <taxon>Pseudomonadati</taxon>
        <taxon>Pseudomonadota</taxon>
        <taxon>Alphaproteobacteria</taxon>
        <taxon>Hyphomicrobiales</taxon>
        <taxon>Nitrobacteraceae</taxon>
        <taxon>Bradyrhizobium</taxon>
        <taxon>Bradyrhizobium barranii</taxon>
    </lineage>
</organism>
<dbReference type="Gene3D" id="3.40.190.150">
    <property type="entry name" value="Bordetella uptake gene, domain 1"/>
    <property type="match status" value="1"/>
</dbReference>